<feature type="binding site" evidence="2">
    <location>
        <position position="87"/>
    </location>
    <ligand>
        <name>Cu cation</name>
        <dbReference type="ChEBI" id="CHEBI:23378"/>
    </ligand>
</feature>
<dbReference type="Proteomes" id="UP000198856">
    <property type="component" value="Unassembled WGS sequence"/>
</dbReference>
<evidence type="ECO:0000256" key="1">
    <source>
        <dbReference type="ARBA" id="ARBA00010996"/>
    </source>
</evidence>
<dbReference type="CDD" id="cd02968">
    <property type="entry name" value="SCO"/>
    <property type="match status" value="1"/>
</dbReference>
<dbReference type="SUPFAM" id="SSF52833">
    <property type="entry name" value="Thioredoxin-like"/>
    <property type="match status" value="1"/>
</dbReference>
<keyword evidence="5" id="KW-1185">Reference proteome</keyword>
<dbReference type="OrthoDB" id="27579at2157"/>
<keyword evidence="2" id="KW-0186">Copper</keyword>
<organism evidence="4 5">
    <name type="scientific">Halovenus aranensis</name>
    <dbReference type="NCBI Taxonomy" id="890420"/>
    <lineage>
        <taxon>Archaea</taxon>
        <taxon>Methanobacteriati</taxon>
        <taxon>Methanobacteriota</taxon>
        <taxon>Stenosarchaea group</taxon>
        <taxon>Halobacteria</taxon>
        <taxon>Halobacteriales</taxon>
        <taxon>Haloarculaceae</taxon>
        <taxon>Halovenus</taxon>
    </lineage>
</organism>
<dbReference type="EMBL" id="FNFC01000005">
    <property type="protein sequence ID" value="SDJ58049.1"/>
    <property type="molecule type" value="Genomic_DNA"/>
</dbReference>
<proteinExistence type="inferred from homology"/>
<dbReference type="PROSITE" id="PS51257">
    <property type="entry name" value="PROKAR_LIPOPROTEIN"/>
    <property type="match status" value="1"/>
</dbReference>
<dbReference type="AlphaFoldDB" id="A0A1G8UWE6"/>
<comment type="similarity">
    <text evidence="1">Belongs to the SCO1/2 family.</text>
</comment>
<sequence>MQRRNFLRLAAASAGGAVAGCLGGDDSNTVFDEPYLEQANPEDLAYPAHGEELPDVTLPAPLHDQEVSTREFVGQGETVMTFIYTRCPGPCPGMTAALAHVFVDATDQGYSDEVGLMPTTFDPKYDDEQRLRKFFERNGVDPTAENWLALRPETPEQADEVVNGEFGVGFERTPGGGGHGGHNTTQGETLNPSEGDYDFTHVNLVLLANRDGYVERAYQEVPRPDELLSDLQKVRDAY</sequence>
<evidence type="ECO:0000256" key="3">
    <source>
        <dbReference type="PIRSR" id="PIRSR603782-2"/>
    </source>
</evidence>
<feature type="binding site" evidence="2">
    <location>
        <position position="91"/>
    </location>
    <ligand>
        <name>Cu cation</name>
        <dbReference type="ChEBI" id="CHEBI:23378"/>
    </ligand>
</feature>
<dbReference type="Pfam" id="PF02630">
    <property type="entry name" value="SCO1-SenC"/>
    <property type="match status" value="1"/>
</dbReference>
<keyword evidence="3" id="KW-1015">Disulfide bond</keyword>
<dbReference type="STRING" id="890420.SAMN05216226_105162"/>
<keyword evidence="2" id="KW-0479">Metal-binding</keyword>
<dbReference type="RefSeq" id="WP_092701074.1">
    <property type="nucleotide sequence ID" value="NZ_FNFC01000005.1"/>
</dbReference>
<accession>A0A1G8UWE6</accession>
<protein>
    <submittedName>
        <fullName evidence="4">Protein SCO1/2</fullName>
    </submittedName>
</protein>
<evidence type="ECO:0000313" key="4">
    <source>
        <dbReference type="EMBL" id="SDJ58049.1"/>
    </source>
</evidence>
<gene>
    <name evidence="4" type="ORF">SAMN05216226_105162</name>
</gene>
<dbReference type="Gene3D" id="3.40.30.10">
    <property type="entry name" value="Glutaredoxin"/>
    <property type="match status" value="1"/>
</dbReference>
<dbReference type="GO" id="GO:0046872">
    <property type="term" value="F:metal ion binding"/>
    <property type="evidence" value="ECO:0007669"/>
    <property type="project" value="UniProtKB-KW"/>
</dbReference>
<name>A0A1G8UWE6_9EURY</name>
<evidence type="ECO:0000256" key="2">
    <source>
        <dbReference type="PIRSR" id="PIRSR603782-1"/>
    </source>
</evidence>
<evidence type="ECO:0000313" key="5">
    <source>
        <dbReference type="Proteomes" id="UP000198856"/>
    </source>
</evidence>
<dbReference type="InterPro" id="IPR003782">
    <property type="entry name" value="SCO1/SenC"/>
</dbReference>
<dbReference type="InterPro" id="IPR036249">
    <property type="entry name" value="Thioredoxin-like_sf"/>
</dbReference>
<reference evidence="4 5" key="1">
    <citation type="submission" date="2016-10" db="EMBL/GenBank/DDBJ databases">
        <authorList>
            <person name="de Groot N.N."/>
        </authorList>
    </citation>
    <scope>NUCLEOTIDE SEQUENCE [LARGE SCALE GENOMIC DNA]</scope>
    <source>
        <strain evidence="4 5">IBRC-M10015</strain>
    </source>
</reference>
<feature type="disulfide bond" description="Redox-active" evidence="3">
    <location>
        <begin position="87"/>
        <end position="91"/>
    </location>
</feature>